<organism evidence="4 5">
    <name type="scientific">Parabacteroides gordonii MS-1 = DSM 23371</name>
    <dbReference type="NCBI Taxonomy" id="1203610"/>
    <lineage>
        <taxon>Bacteria</taxon>
        <taxon>Pseudomonadati</taxon>
        <taxon>Bacteroidota</taxon>
        <taxon>Bacteroidia</taxon>
        <taxon>Bacteroidales</taxon>
        <taxon>Tannerellaceae</taxon>
        <taxon>Parabacteroides</taxon>
    </lineage>
</organism>
<evidence type="ECO:0000256" key="2">
    <source>
        <dbReference type="PROSITE-ProRule" id="PRU00335"/>
    </source>
</evidence>
<feature type="DNA-binding region" description="H-T-H motif" evidence="2">
    <location>
        <begin position="38"/>
        <end position="57"/>
    </location>
</feature>
<protein>
    <recommendedName>
        <fullName evidence="3">HTH tetR-type domain-containing protein</fullName>
    </recommendedName>
</protein>
<dbReference type="RefSeq" id="WP_011203021.1">
    <property type="nucleotide sequence ID" value="NZ_AUAE01000033.1"/>
</dbReference>
<name>A0A0F5JSS5_9BACT</name>
<reference evidence="4 5" key="1">
    <citation type="submission" date="2013-04" db="EMBL/GenBank/DDBJ databases">
        <title>The Genome Sequence of Parabacteroides gordonii DSM 23371.</title>
        <authorList>
            <consortium name="The Broad Institute Genomics Platform"/>
            <person name="Earl A."/>
            <person name="Ward D."/>
            <person name="Feldgarden M."/>
            <person name="Gevers D."/>
            <person name="Martens E."/>
            <person name="Sakamoto M."/>
            <person name="Benno Y."/>
            <person name="Suzuki N."/>
            <person name="Matsunaga N."/>
            <person name="Koshihara K."/>
            <person name="Seki M."/>
            <person name="Komiya H."/>
            <person name="Walker B."/>
            <person name="Young S."/>
            <person name="Zeng Q."/>
            <person name="Gargeya S."/>
            <person name="Fitzgerald M."/>
            <person name="Haas B."/>
            <person name="Abouelleil A."/>
            <person name="Allen A.W."/>
            <person name="Alvarado L."/>
            <person name="Arachchi H.M."/>
            <person name="Berlin A.M."/>
            <person name="Chapman S.B."/>
            <person name="Gainer-Dewar J."/>
            <person name="Goldberg J."/>
            <person name="Griggs A."/>
            <person name="Gujja S."/>
            <person name="Hansen M."/>
            <person name="Howarth C."/>
            <person name="Imamovic A."/>
            <person name="Ireland A."/>
            <person name="Larimer J."/>
            <person name="McCowan C."/>
            <person name="Murphy C."/>
            <person name="Pearson M."/>
            <person name="Poon T.W."/>
            <person name="Priest M."/>
            <person name="Roberts A."/>
            <person name="Saif S."/>
            <person name="Shea T."/>
            <person name="Sisk P."/>
            <person name="Sykes S."/>
            <person name="Wortman J."/>
            <person name="Nusbaum C."/>
            <person name="Birren B."/>
        </authorList>
    </citation>
    <scope>NUCLEOTIDE SEQUENCE [LARGE SCALE GENOMIC DNA]</scope>
    <source>
        <strain evidence="4 5">MS-1</strain>
    </source>
</reference>
<gene>
    <name evidence="4" type="ORF">HMPREF1536_00083</name>
</gene>
<keyword evidence="5" id="KW-1185">Reference proteome</keyword>
<evidence type="ECO:0000313" key="4">
    <source>
        <dbReference type="EMBL" id="KKB60709.1"/>
    </source>
</evidence>
<evidence type="ECO:0000259" key="3">
    <source>
        <dbReference type="PROSITE" id="PS50977"/>
    </source>
</evidence>
<dbReference type="EMBL" id="AQHW01000001">
    <property type="protein sequence ID" value="KKB60709.1"/>
    <property type="molecule type" value="Genomic_DNA"/>
</dbReference>
<dbReference type="AlphaFoldDB" id="A0A0F5JSS5"/>
<dbReference type="InterPro" id="IPR001647">
    <property type="entry name" value="HTH_TetR"/>
</dbReference>
<dbReference type="PROSITE" id="PS50977">
    <property type="entry name" value="HTH_TETR_2"/>
    <property type="match status" value="1"/>
</dbReference>
<dbReference type="Pfam" id="PF00440">
    <property type="entry name" value="TetR_N"/>
    <property type="match status" value="1"/>
</dbReference>
<dbReference type="SUPFAM" id="SSF46689">
    <property type="entry name" value="Homeodomain-like"/>
    <property type="match status" value="1"/>
</dbReference>
<dbReference type="GO" id="GO:0003677">
    <property type="term" value="F:DNA binding"/>
    <property type="evidence" value="ECO:0007669"/>
    <property type="project" value="UniProtKB-UniRule"/>
</dbReference>
<keyword evidence="1 2" id="KW-0238">DNA-binding</keyword>
<dbReference type="Gene3D" id="1.10.357.10">
    <property type="entry name" value="Tetracycline Repressor, domain 2"/>
    <property type="match status" value="1"/>
</dbReference>
<dbReference type="HOGENOM" id="CLU_091688_1_0_10"/>
<evidence type="ECO:0000313" key="5">
    <source>
        <dbReference type="Proteomes" id="UP000033035"/>
    </source>
</evidence>
<dbReference type="STRING" id="1203610.HMPREF1536_00083"/>
<sequence>MKQKEKKARNRRTNEQIDKEVISELEKLVAEYGFGNVNLSALMKAANIEANVFYRRYGSMDNLYDRLAKQYDFWINDAIDVSSLNILGPKKFFAETFKTLYRNLSDNTVMQKLLLYEMSVINETTKRTAETRDIMNLNLIAFYDNLFKPAKINIKAIMANLIGGIYYLILHRRCAKTCTIDFSTQEGEKVFFEWIDFLTDAIFDKLEAYERNRKAAQEMLSDGISEFKICKYMGINKNDLKMLLSNSHRNSRELSKES</sequence>
<feature type="domain" description="HTH tetR-type" evidence="3">
    <location>
        <begin position="15"/>
        <end position="75"/>
    </location>
</feature>
<evidence type="ECO:0000256" key="1">
    <source>
        <dbReference type="ARBA" id="ARBA00023125"/>
    </source>
</evidence>
<dbReference type="Proteomes" id="UP000033035">
    <property type="component" value="Unassembled WGS sequence"/>
</dbReference>
<accession>A0A0F5JSS5</accession>
<comment type="caution">
    <text evidence="4">The sequence shown here is derived from an EMBL/GenBank/DDBJ whole genome shotgun (WGS) entry which is preliminary data.</text>
</comment>
<proteinExistence type="predicted"/>
<dbReference type="PATRIC" id="fig|1203610.3.peg.88"/>
<dbReference type="InterPro" id="IPR009057">
    <property type="entry name" value="Homeodomain-like_sf"/>
</dbReference>